<sequence>MYLKPIDPAAWVSPRAGEVRLGQTLDCLPETANQNNLTEALERAWKQGRRIALLGVPESIGPRGNLGRGGAEHGWNAALKGLLNLQASPVVPYQNLLILGAVDCSDLEAEAADLDVTNSDELARLRELCGEIDKRVSQVVKPAFRAGFDVILIGGGHNNAYPLLRSLAEATDKAVGAVNLDPHADFRTREGRHSGNGFSYAYMDGALAHYHVVGLHEGKNNATSLQQLAAAQFTYRSIHQLYRNNWASELSAISTLAESWQVPLGIEIDVDALQGVPASAINFNGLSVAHGYSLIERLAGQSATRYLHLAEAAPGLHPAGREAGDAVCAQLLSELVLAYLHGYQRRTP</sequence>
<dbReference type="SUPFAM" id="SSF52768">
    <property type="entry name" value="Arginase/deacetylase"/>
    <property type="match status" value="1"/>
</dbReference>
<proteinExistence type="inferred from homology"/>
<name>A0A094IXX8_9GAMM</name>
<dbReference type="PANTHER" id="PTHR11358:SF35">
    <property type="entry name" value="FORMIMIDOYLGLUTAMASE"/>
    <property type="match status" value="1"/>
</dbReference>
<dbReference type="CDD" id="cd09988">
    <property type="entry name" value="Formimidoylglutamase"/>
    <property type="match status" value="1"/>
</dbReference>
<dbReference type="GO" id="GO:0008783">
    <property type="term" value="F:agmatinase activity"/>
    <property type="evidence" value="ECO:0007669"/>
    <property type="project" value="TreeGrafter"/>
</dbReference>
<dbReference type="InterPro" id="IPR023696">
    <property type="entry name" value="Ureohydrolase_dom_sf"/>
</dbReference>
<dbReference type="AlphaFoldDB" id="A0A094IXX8"/>
<keyword evidence="3" id="KW-0369">Histidine metabolism</keyword>
<keyword evidence="4" id="KW-0464">Manganese</keyword>
<evidence type="ECO:0000256" key="1">
    <source>
        <dbReference type="ARBA" id="ARBA00022723"/>
    </source>
</evidence>
<dbReference type="Gene3D" id="3.40.800.10">
    <property type="entry name" value="Ureohydrolase domain"/>
    <property type="match status" value="1"/>
</dbReference>
<evidence type="ECO:0000313" key="7">
    <source>
        <dbReference type="Proteomes" id="UP000054363"/>
    </source>
</evidence>
<protein>
    <submittedName>
        <fullName evidence="6">Arginase</fullName>
    </submittedName>
</protein>
<dbReference type="GO" id="GO:0033389">
    <property type="term" value="P:putrescine biosynthetic process from arginine, via agmatine"/>
    <property type="evidence" value="ECO:0007669"/>
    <property type="project" value="TreeGrafter"/>
</dbReference>
<comment type="similarity">
    <text evidence="5">Belongs to the arginase family.</text>
</comment>
<dbReference type="OrthoDB" id="9788689at2"/>
<comment type="caution">
    <text evidence="6">The sequence shown here is derived from an EMBL/GenBank/DDBJ whole genome shotgun (WGS) entry which is preliminary data.</text>
</comment>
<dbReference type="EMBL" id="JPER01000004">
    <property type="protein sequence ID" value="KFZ30679.1"/>
    <property type="molecule type" value="Genomic_DNA"/>
</dbReference>
<dbReference type="GO" id="GO:0046872">
    <property type="term" value="F:metal ion binding"/>
    <property type="evidence" value="ECO:0007669"/>
    <property type="project" value="UniProtKB-KW"/>
</dbReference>
<dbReference type="Pfam" id="PF00491">
    <property type="entry name" value="Arginase"/>
    <property type="match status" value="1"/>
</dbReference>
<dbReference type="PROSITE" id="PS51409">
    <property type="entry name" value="ARGINASE_2"/>
    <property type="match status" value="1"/>
</dbReference>
<gene>
    <name evidence="6" type="ORF">IDSA_09150</name>
</gene>
<dbReference type="STRING" id="435908.IDSA_09150"/>
<evidence type="ECO:0000256" key="3">
    <source>
        <dbReference type="ARBA" id="ARBA00022808"/>
    </source>
</evidence>
<reference evidence="6 7" key="1">
    <citation type="submission" date="2014-06" db="EMBL/GenBank/DDBJ databases">
        <title>The draft genome sequence of Idiomarina salinarum ISL-52.</title>
        <authorList>
            <person name="Du J."/>
            <person name="Shao Z."/>
        </authorList>
    </citation>
    <scope>NUCLEOTIDE SEQUENCE [LARGE SCALE GENOMIC DNA]</scope>
    <source>
        <strain evidence="6 7">ISL-52</strain>
    </source>
</reference>
<accession>A0A094IXX8</accession>
<organism evidence="6 7">
    <name type="scientific">Pseudidiomarina salinarum</name>
    <dbReference type="NCBI Taxonomy" id="435908"/>
    <lineage>
        <taxon>Bacteria</taxon>
        <taxon>Pseudomonadati</taxon>
        <taxon>Pseudomonadota</taxon>
        <taxon>Gammaproteobacteria</taxon>
        <taxon>Alteromonadales</taxon>
        <taxon>Idiomarinaceae</taxon>
        <taxon>Pseudidiomarina</taxon>
    </lineage>
</organism>
<dbReference type="GO" id="GO:0006547">
    <property type="term" value="P:L-histidine metabolic process"/>
    <property type="evidence" value="ECO:0007669"/>
    <property type="project" value="UniProtKB-KW"/>
</dbReference>
<dbReference type="InterPro" id="IPR006035">
    <property type="entry name" value="Ureohydrolase"/>
</dbReference>
<keyword evidence="7" id="KW-1185">Reference proteome</keyword>
<dbReference type="RefSeq" id="WP_034776036.1">
    <property type="nucleotide sequence ID" value="NZ_JPER01000004.1"/>
</dbReference>
<dbReference type="PANTHER" id="PTHR11358">
    <property type="entry name" value="ARGINASE/AGMATINASE"/>
    <property type="match status" value="1"/>
</dbReference>
<evidence type="ECO:0000313" key="6">
    <source>
        <dbReference type="EMBL" id="KFZ30679.1"/>
    </source>
</evidence>
<keyword evidence="2" id="KW-0378">Hydrolase</keyword>
<evidence type="ECO:0000256" key="5">
    <source>
        <dbReference type="PROSITE-ProRule" id="PRU00742"/>
    </source>
</evidence>
<keyword evidence="1" id="KW-0479">Metal-binding</keyword>
<evidence type="ECO:0000256" key="4">
    <source>
        <dbReference type="ARBA" id="ARBA00023211"/>
    </source>
</evidence>
<dbReference type="eggNOG" id="COG0010">
    <property type="taxonomic scope" value="Bacteria"/>
</dbReference>
<dbReference type="Proteomes" id="UP000054363">
    <property type="component" value="Unassembled WGS sequence"/>
</dbReference>
<evidence type="ECO:0000256" key="2">
    <source>
        <dbReference type="ARBA" id="ARBA00022801"/>
    </source>
</evidence>